<evidence type="ECO:0000256" key="4">
    <source>
        <dbReference type="ARBA" id="ARBA00023125"/>
    </source>
</evidence>
<dbReference type="SUPFAM" id="SSF57701">
    <property type="entry name" value="Zn2/Cys6 DNA-binding domain"/>
    <property type="match status" value="1"/>
</dbReference>
<comment type="caution">
    <text evidence="9">The sequence shown here is derived from an EMBL/GenBank/DDBJ whole genome shotgun (WGS) entry which is preliminary data.</text>
</comment>
<dbReference type="PANTHER" id="PTHR31944:SF131">
    <property type="entry name" value="HEME-RESPONSIVE ZINC FINGER TRANSCRIPTION FACTOR HAP1"/>
    <property type="match status" value="1"/>
</dbReference>
<dbReference type="EMBL" id="JAQQWI010000021">
    <property type="protein sequence ID" value="KAK7998692.1"/>
    <property type="molecule type" value="Genomic_DNA"/>
</dbReference>
<dbReference type="PANTHER" id="PTHR31944">
    <property type="entry name" value="HEME-RESPONSIVE ZINC FINGER TRANSCRIPTION FACTOR HAP1"/>
    <property type="match status" value="1"/>
</dbReference>
<dbReference type="CDD" id="cd12148">
    <property type="entry name" value="fungal_TF_MHR"/>
    <property type="match status" value="1"/>
</dbReference>
<gene>
    <name evidence="9" type="ORF">PG991_015171</name>
</gene>
<sequence length="818" mass="92498">MADHGTPTPTPTSTHDPGSGHGAAPARSVKRPRPVKSCIECRKRKLKCDRLLPCSQCQKSQRHCRYAPDGDAANLSDASDAEVSERASKKNCVPTSAAAHEQTHRNRERPPAGSSQHSVLEDHSARLDRLETIVLANAEKSVYSSPPLRHQPLTSSSLTIRGLTVKGGLRTRFFGQNSTRVLLNLFDESKEFMFSRNKPREIMESFSDIQKIHRTLQDEQRKALTPITVFVDSMTPIQKRMADILPKKAVCDQFLQIYLMASESIYRVVHIPSFMNIYNRWWEGNVQSESFLPQLLSILCIGYRFIGMGKGLHPDRDGVHIPTACSLVRGWLDSLRGKQLVDFGTLQAEVLLLLAQRMINPKNQETWTHLGLIVRMAMTMGLHRDASEFPLKISPYWGEQRRRLWYTILELDVQMSTQCNLPVCVRDGDFTCRAPRNLNDDEIYVDMQELPESRPIDHMTDSQIQVYASSTLRYRFKVVDLINRIDSLADYQQVIECGTALERALDDIRTVVPRILPATPEERNKNWAIRTVLDMHCRRALLNLYRPFALSTPDVPQQILAAYLRSSVAFLTYLDDLDPSTESYTQLWHSHNLVFRQDILQAALSVCYYIKHIIAANNGHNNSSHTKNNAATTLHPTIWHPTRTQPETIEEACLLASESSIALALPRLVRVVENAFNSSVRRIREIGTDLKDLVILTVTLSVCRGGSVQEVQKRALDGLQVIIDTGLQSMQTSHEAIASLPVSGSSPPVIRFNFFSKLCFKKESVYLGNVYASFTTPPGFVNPVQPFILNDELPNVIPDDFAMWDMEFWQPLLQNGTM</sequence>
<dbReference type="Proteomes" id="UP001396898">
    <property type="component" value="Unassembled WGS sequence"/>
</dbReference>
<evidence type="ECO:0000313" key="9">
    <source>
        <dbReference type="EMBL" id="KAK7998692.1"/>
    </source>
</evidence>
<dbReference type="InterPro" id="IPR051430">
    <property type="entry name" value="Fungal_TF_Env_Response"/>
</dbReference>
<keyword evidence="1" id="KW-0479">Metal-binding</keyword>
<protein>
    <recommendedName>
        <fullName evidence="8">Zn(2)-C6 fungal-type domain-containing protein</fullName>
    </recommendedName>
</protein>
<evidence type="ECO:0000256" key="6">
    <source>
        <dbReference type="ARBA" id="ARBA00023242"/>
    </source>
</evidence>
<dbReference type="Pfam" id="PF04082">
    <property type="entry name" value="Fungal_trans"/>
    <property type="match status" value="1"/>
</dbReference>
<dbReference type="PROSITE" id="PS50048">
    <property type="entry name" value="ZN2_CY6_FUNGAL_2"/>
    <property type="match status" value="1"/>
</dbReference>
<evidence type="ECO:0000256" key="1">
    <source>
        <dbReference type="ARBA" id="ARBA00022723"/>
    </source>
</evidence>
<proteinExistence type="predicted"/>
<dbReference type="CDD" id="cd00067">
    <property type="entry name" value="GAL4"/>
    <property type="match status" value="1"/>
</dbReference>
<keyword evidence="3" id="KW-0805">Transcription regulation</keyword>
<evidence type="ECO:0000256" key="7">
    <source>
        <dbReference type="SAM" id="MobiDB-lite"/>
    </source>
</evidence>
<feature type="compositionally biased region" description="Low complexity" evidence="7">
    <location>
        <begin position="1"/>
        <end position="17"/>
    </location>
</feature>
<keyword evidence="2" id="KW-0862">Zinc</keyword>
<feature type="region of interest" description="Disordered" evidence="7">
    <location>
        <begin position="72"/>
        <end position="120"/>
    </location>
</feature>
<dbReference type="InterPro" id="IPR007219">
    <property type="entry name" value="XnlR_reg_dom"/>
</dbReference>
<reference evidence="9 10" key="1">
    <citation type="submission" date="2023-01" db="EMBL/GenBank/DDBJ databases">
        <title>Analysis of 21 Apiospora genomes using comparative genomics revels a genus with tremendous synthesis potential of carbohydrate active enzymes and secondary metabolites.</title>
        <authorList>
            <person name="Sorensen T."/>
        </authorList>
    </citation>
    <scope>NUCLEOTIDE SEQUENCE [LARGE SCALE GENOMIC DNA]</scope>
    <source>
        <strain evidence="9 10">CBS 20057</strain>
    </source>
</reference>
<evidence type="ECO:0000259" key="8">
    <source>
        <dbReference type="PROSITE" id="PS50048"/>
    </source>
</evidence>
<evidence type="ECO:0000256" key="5">
    <source>
        <dbReference type="ARBA" id="ARBA00023163"/>
    </source>
</evidence>
<dbReference type="Pfam" id="PF00172">
    <property type="entry name" value="Zn_clus"/>
    <property type="match status" value="1"/>
</dbReference>
<feature type="domain" description="Zn(2)-C6 fungal-type" evidence="8">
    <location>
        <begin position="37"/>
        <end position="66"/>
    </location>
</feature>
<dbReference type="InterPro" id="IPR036864">
    <property type="entry name" value="Zn2-C6_fun-type_DNA-bd_sf"/>
</dbReference>
<evidence type="ECO:0000313" key="10">
    <source>
        <dbReference type="Proteomes" id="UP001396898"/>
    </source>
</evidence>
<feature type="compositionally biased region" description="Basic and acidic residues" evidence="7">
    <location>
        <begin position="101"/>
        <end position="110"/>
    </location>
</feature>
<evidence type="ECO:0000256" key="3">
    <source>
        <dbReference type="ARBA" id="ARBA00023015"/>
    </source>
</evidence>
<keyword evidence="5" id="KW-0804">Transcription</keyword>
<dbReference type="SMART" id="SM00066">
    <property type="entry name" value="GAL4"/>
    <property type="match status" value="1"/>
</dbReference>
<dbReference type="SMART" id="SM00906">
    <property type="entry name" value="Fungal_trans"/>
    <property type="match status" value="1"/>
</dbReference>
<feature type="region of interest" description="Disordered" evidence="7">
    <location>
        <begin position="1"/>
        <end position="35"/>
    </location>
</feature>
<accession>A0ABR1R426</accession>
<organism evidence="9 10">
    <name type="scientific">Apiospora marii</name>
    <dbReference type="NCBI Taxonomy" id="335849"/>
    <lineage>
        <taxon>Eukaryota</taxon>
        <taxon>Fungi</taxon>
        <taxon>Dikarya</taxon>
        <taxon>Ascomycota</taxon>
        <taxon>Pezizomycotina</taxon>
        <taxon>Sordariomycetes</taxon>
        <taxon>Xylariomycetidae</taxon>
        <taxon>Amphisphaeriales</taxon>
        <taxon>Apiosporaceae</taxon>
        <taxon>Apiospora</taxon>
    </lineage>
</organism>
<evidence type="ECO:0000256" key="2">
    <source>
        <dbReference type="ARBA" id="ARBA00022833"/>
    </source>
</evidence>
<keyword evidence="10" id="KW-1185">Reference proteome</keyword>
<dbReference type="PROSITE" id="PS00463">
    <property type="entry name" value="ZN2_CY6_FUNGAL_1"/>
    <property type="match status" value="1"/>
</dbReference>
<name>A0ABR1R426_9PEZI</name>
<dbReference type="InterPro" id="IPR001138">
    <property type="entry name" value="Zn2Cys6_DnaBD"/>
</dbReference>
<keyword evidence="4" id="KW-0238">DNA-binding</keyword>
<keyword evidence="6" id="KW-0539">Nucleus</keyword>
<dbReference type="Gene3D" id="4.10.240.10">
    <property type="entry name" value="Zn(2)-C6 fungal-type DNA-binding domain"/>
    <property type="match status" value="1"/>
</dbReference>